<reference evidence="1 2" key="1">
    <citation type="journal article" date="2014" name="Agronomy (Basel)">
        <title>A Draft Genome Sequence for Ensete ventricosum, the Drought-Tolerant Tree Against Hunger.</title>
        <authorList>
            <person name="Harrison J."/>
            <person name="Moore K.A."/>
            <person name="Paszkiewicz K."/>
            <person name="Jones T."/>
            <person name="Grant M."/>
            <person name="Ambacheew D."/>
            <person name="Muzemil S."/>
            <person name="Studholme D.J."/>
        </authorList>
    </citation>
    <scope>NUCLEOTIDE SEQUENCE [LARGE SCALE GENOMIC DNA]</scope>
</reference>
<gene>
    <name evidence="1" type="ORF">B296_00048749</name>
</gene>
<accession>A0A426WZ85</accession>
<dbReference type="EMBL" id="AMZH03031612">
    <property type="protein sequence ID" value="RRT32533.1"/>
    <property type="molecule type" value="Genomic_DNA"/>
</dbReference>
<organism evidence="1 2">
    <name type="scientific">Ensete ventricosum</name>
    <name type="common">Abyssinian banana</name>
    <name type="synonym">Musa ensete</name>
    <dbReference type="NCBI Taxonomy" id="4639"/>
    <lineage>
        <taxon>Eukaryota</taxon>
        <taxon>Viridiplantae</taxon>
        <taxon>Streptophyta</taxon>
        <taxon>Embryophyta</taxon>
        <taxon>Tracheophyta</taxon>
        <taxon>Spermatophyta</taxon>
        <taxon>Magnoliopsida</taxon>
        <taxon>Liliopsida</taxon>
        <taxon>Zingiberales</taxon>
        <taxon>Musaceae</taxon>
        <taxon>Ensete</taxon>
    </lineage>
</organism>
<dbReference type="Proteomes" id="UP000287651">
    <property type="component" value="Unassembled WGS sequence"/>
</dbReference>
<proteinExistence type="predicted"/>
<dbReference type="AlphaFoldDB" id="A0A426WZ85"/>
<protein>
    <submittedName>
        <fullName evidence="1">Uncharacterized protein</fullName>
    </submittedName>
</protein>
<comment type="caution">
    <text evidence="1">The sequence shown here is derived from an EMBL/GenBank/DDBJ whole genome shotgun (WGS) entry which is preliminary data.</text>
</comment>
<evidence type="ECO:0000313" key="2">
    <source>
        <dbReference type="Proteomes" id="UP000287651"/>
    </source>
</evidence>
<name>A0A426WZ85_ENSVE</name>
<sequence length="56" mass="6499">MGEVKYPSSLTYLAEELCISSMTFQRNLMEDNSCQIPHHWSLVLLRVDCPLHFSID</sequence>
<evidence type="ECO:0000313" key="1">
    <source>
        <dbReference type="EMBL" id="RRT32533.1"/>
    </source>
</evidence>